<evidence type="ECO:0000313" key="1">
    <source>
        <dbReference type="EMBL" id="RNA01969.1"/>
    </source>
</evidence>
<dbReference type="Proteomes" id="UP000276133">
    <property type="component" value="Unassembled WGS sequence"/>
</dbReference>
<keyword evidence="2" id="KW-1185">Reference proteome</keyword>
<comment type="caution">
    <text evidence="1">The sequence shown here is derived from an EMBL/GenBank/DDBJ whole genome shotgun (WGS) entry which is preliminary data.</text>
</comment>
<dbReference type="OrthoDB" id="10225562at2759"/>
<organism evidence="1 2">
    <name type="scientific">Brachionus plicatilis</name>
    <name type="common">Marine rotifer</name>
    <name type="synonym">Brachionus muelleri</name>
    <dbReference type="NCBI Taxonomy" id="10195"/>
    <lineage>
        <taxon>Eukaryota</taxon>
        <taxon>Metazoa</taxon>
        <taxon>Spiralia</taxon>
        <taxon>Gnathifera</taxon>
        <taxon>Rotifera</taxon>
        <taxon>Eurotatoria</taxon>
        <taxon>Monogononta</taxon>
        <taxon>Pseudotrocha</taxon>
        <taxon>Ploima</taxon>
        <taxon>Brachionidae</taxon>
        <taxon>Brachionus</taxon>
    </lineage>
</organism>
<protein>
    <submittedName>
        <fullName evidence="1">Uncharacterized protein</fullName>
    </submittedName>
</protein>
<accession>A0A3M7PSS0</accession>
<gene>
    <name evidence="1" type="ORF">BpHYR1_013520</name>
</gene>
<proteinExistence type="predicted"/>
<reference evidence="1 2" key="1">
    <citation type="journal article" date="2018" name="Sci. Rep.">
        <title>Genomic signatures of local adaptation to the degree of environmental predictability in rotifers.</title>
        <authorList>
            <person name="Franch-Gras L."/>
            <person name="Hahn C."/>
            <person name="Garcia-Roger E.M."/>
            <person name="Carmona M.J."/>
            <person name="Serra M."/>
            <person name="Gomez A."/>
        </authorList>
    </citation>
    <scope>NUCLEOTIDE SEQUENCE [LARGE SCALE GENOMIC DNA]</scope>
    <source>
        <strain evidence="1">HYR1</strain>
    </source>
</reference>
<dbReference type="AlphaFoldDB" id="A0A3M7PSS0"/>
<sequence length="136" mass="16142">MEILRKEIIEYYSNLINEIDIKCEKAILFFKTEETVNEIQANREKIISKIKQTEMIKLESFKDSETLYDGIFAFFISNRDSMDIELLQKSNSIPDEKFPKSWIKSQEKSQKFKFIVHLGQLIVSSSLRPDDFKYSR</sequence>
<name>A0A3M7PSS0_BRAPC</name>
<evidence type="ECO:0000313" key="2">
    <source>
        <dbReference type="Proteomes" id="UP000276133"/>
    </source>
</evidence>
<dbReference type="EMBL" id="REGN01009090">
    <property type="protein sequence ID" value="RNA01969.1"/>
    <property type="molecule type" value="Genomic_DNA"/>
</dbReference>